<organism evidence="1 2">
    <name type="scientific">Eretmocerus hayati</name>
    <dbReference type="NCBI Taxonomy" id="131215"/>
    <lineage>
        <taxon>Eukaryota</taxon>
        <taxon>Metazoa</taxon>
        <taxon>Ecdysozoa</taxon>
        <taxon>Arthropoda</taxon>
        <taxon>Hexapoda</taxon>
        <taxon>Insecta</taxon>
        <taxon>Pterygota</taxon>
        <taxon>Neoptera</taxon>
        <taxon>Endopterygota</taxon>
        <taxon>Hymenoptera</taxon>
        <taxon>Apocrita</taxon>
        <taxon>Proctotrupomorpha</taxon>
        <taxon>Chalcidoidea</taxon>
        <taxon>Aphelinidae</taxon>
        <taxon>Aphelininae</taxon>
        <taxon>Eretmocerus</taxon>
    </lineage>
</organism>
<comment type="caution">
    <text evidence="1">The sequence shown here is derived from an EMBL/GenBank/DDBJ whole genome shotgun (WGS) entry which is preliminary data.</text>
</comment>
<name>A0ACC2NHC8_9HYME</name>
<protein>
    <submittedName>
        <fullName evidence="1">Uncharacterized protein</fullName>
    </submittedName>
</protein>
<dbReference type="Proteomes" id="UP001239111">
    <property type="component" value="Chromosome 3"/>
</dbReference>
<gene>
    <name evidence="1" type="ORF">QAD02_001477</name>
</gene>
<evidence type="ECO:0000313" key="1">
    <source>
        <dbReference type="EMBL" id="KAJ8670218.1"/>
    </source>
</evidence>
<accession>A0ACC2NHC8</accession>
<evidence type="ECO:0000313" key="2">
    <source>
        <dbReference type="Proteomes" id="UP001239111"/>
    </source>
</evidence>
<sequence length="316" mass="36568">MFSDSLEVYGPSRIVAIDGTSCCYKTTILNRLSDGKYYKVQRFNRSTRSNSVGKGMLAYLCSGKFDMSTLNFSYDRRTRYSDRSITNVLFWDHLWTMLDLYDREFGLTTSIEQAIERHGRLRVEEEYLATFDDTFENLANCREFKFFEAANNTIAIIDTDEDRVRATLRTRNEGDDEERGSKWPVYVTLQNRAYRKVYDSNCLDLAALRNTDDTSSCCEKRVVAIVCDIVKDFMTRVETKNDTESVARYAPPLLSVNKDYRNRAYDAERCDPLKKIVRSHVRRSVSRTCSKRIKNGVNGTSVVEDFQLPAIVKLNK</sequence>
<proteinExistence type="predicted"/>
<reference evidence="1" key="1">
    <citation type="submission" date="2023-04" db="EMBL/GenBank/DDBJ databases">
        <title>A chromosome-level genome assembly of the parasitoid wasp Eretmocerus hayati.</title>
        <authorList>
            <person name="Zhong Y."/>
            <person name="Liu S."/>
            <person name="Liu Y."/>
        </authorList>
    </citation>
    <scope>NUCLEOTIDE SEQUENCE</scope>
    <source>
        <strain evidence="1">ZJU_SS_LIU_2023</strain>
    </source>
</reference>
<dbReference type="EMBL" id="CM056743">
    <property type="protein sequence ID" value="KAJ8670218.1"/>
    <property type="molecule type" value="Genomic_DNA"/>
</dbReference>
<keyword evidence="2" id="KW-1185">Reference proteome</keyword>